<feature type="region of interest" description="Disordered" evidence="1">
    <location>
        <begin position="121"/>
        <end position="150"/>
    </location>
</feature>
<organism evidence="3 4">
    <name type="scientific">Eragrostis curvula</name>
    <name type="common">weeping love grass</name>
    <dbReference type="NCBI Taxonomy" id="38414"/>
    <lineage>
        <taxon>Eukaryota</taxon>
        <taxon>Viridiplantae</taxon>
        <taxon>Streptophyta</taxon>
        <taxon>Embryophyta</taxon>
        <taxon>Tracheophyta</taxon>
        <taxon>Spermatophyta</taxon>
        <taxon>Magnoliopsida</taxon>
        <taxon>Liliopsida</taxon>
        <taxon>Poales</taxon>
        <taxon>Poaceae</taxon>
        <taxon>PACMAD clade</taxon>
        <taxon>Chloridoideae</taxon>
        <taxon>Eragrostideae</taxon>
        <taxon>Eragrostidinae</taxon>
        <taxon>Eragrostis</taxon>
    </lineage>
</organism>
<feature type="region of interest" description="Disordered" evidence="1">
    <location>
        <begin position="72"/>
        <end position="93"/>
    </location>
</feature>
<feature type="domain" description="VQ" evidence="2">
    <location>
        <begin position="51"/>
        <end position="78"/>
    </location>
</feature>
<gene>
    <name evidence="3" type="ORF">EJB05_18498</name>
</gene>
<dbReference type="PANTHER" id="PTHR33624">
    <property type="entry name" value="SIGMA FACTOR BINDING PROTEIN 1, CHLOROPLASTIC"/>
    <property type="match status" value="1"/>
</dbReference>
<proteinExistence type="predicted"/>
<evidence type="ECO:0000259" key="2">
    <source>
        <dbReference type="Pfam" id="PF05678"/>
    </source>
</evidence>
<feature type="non-terminal residue" evidence="3">
    <location>
        <position position="1"/>
    </location>
</feature>
<dbReference type="Proteomes" id="UP000324897">
    <property type="component" value="Unassembled WGS sequence"/>
</dbReference>
<reference evidence="3 4" key="1">
    <citation type="journal article" date="2019" name="Sci. Rep.">
        <title>A high-quality genome of Eragrostis curvula grass provides insights into Poaceae evolution and supports new strategies to enhance forage quality.</title>
        <authorList>
            <person name="Carballo J."/>
            <person name="Santos B.A.C.M."/>
            <person name="Zappacosta D."/>
            <person name="Garbus I."/>
            <person name="Selva J.P."/>
            <person name="Gallo C.A."/>
            <person name="Diaz A."/>
            <person name="Albertini E."/>
            <person name="Caccamo M."/>
            <person name="Echenique V."/>
        </authorList>
    </citation>
    <scope>NUCLEOTIDE SEQUENCE [LARGE SCALE GENOMIC DNA]</scope>
    <source>
        <strain evidence="4">cv. Victoria</strain>
        <tissue evidence="3">Leaf</tissue>
    </source>
</reference>
<feature type="region of interest" description="Disordered" evidence="1">
    <location>
        <begin position="1"/>
        <end position="47"/>
    </location>
</feature>
<comment type="caution">
    <text evidence="3">The sequence shown here is derived from an EMBL/GenBank/DDBJ whole genome shotgun (WGS) entry which is preliminary data.</text>
</comment>
<feature type="compositionally biased region" description="Basic and acidic residues" evidence="1">
    <location>
        <begin position="173"/>
        <end position="189"/>
    </location>
</feature>
<feature type="region of interest" description="Disordered" evidence="1">
    <location>
        <begin position="169"/>
        <end position="207"/>
    </location>
</feature>
<evidence type="ECO:0000313" key="3">
    <source>
        <dbReference type="EMBL" id="TVU36560.1"/>
    </source>
</evidence>
<evidence type="ECO:0000256" key="1">
    <source>
        <dbReference type="SAM" id="MobiDB-lite"/>
    </source>
</evidence>
<accession>A0A5J9VND2</accession>
<name>A0A5J9VND2_9POAL</name>
<sequence length="329" mass="35378">MDHHHRRQRQGSPRGNAPVPGGGSGGVASSGRQKGGGGKGGGKKPIKVVYISNPMRVKTSAARFRSLVQELTGRHADPSKYSPDDLVAAGGAAGADDDAAADIDGAAQGLSPWDAVASSDTVVASPSAAADHQPDATGSAPRGGYYDEDDDDVFRSQLLENNYAVFSPPTLLYDHHPPMRPQDTSRRSGGDATNDANEEAELSRSDNGGPNFHWLAMRFSARHIYDHHGSNPLARRISSASARLYDKLRLILYQKTRVRSSGQESIEMRGNSAVVSKNSSQSSIDNLCRVLCTQQNSNSIRIPHRVTMFIIRSYQVVVVFIPLPSAHQK</sequence>
<evidence type="ECO:0000313" key="4">
    <source>
        <dbReference type="Proteomes" id="UP000324897"/>
    </source>
</evidence>
<keyword evidence="4" id="KW-1185">Reference proteome</keyword>
<dbReference type="PANTHER" id="PTHR33624:SF2">
    <property type="entry name" value="SIGMA FACTOR BINDING PROTEIN 1, CHLOROPLASTIC"/>
    <property type="match status" value="1"/>
</dbReference>
<dbReference type="EMBL" id="RWGY01000009">
    <property type="protein sequence ID" value="TVU36560.1"/>
    <property type="molecule type" value="Genomic_DNA"/>
</dbReference>
<dbReference type="Pfam" id="PF05678">
    <property type="entry name" value="VQ"/>
    <property type="match status" value="1"/>
</dbReference>
<protein>
    <recommendedName>
        <fullName evidence="2">VQ domain-containing protein</fullName>
    </recommendedName>
</protein>
<dbReference type="Gramene" id="TVU36560">
    <property type="protein sequence ID" value="TVU36560"/>
    <property type="gene ID" value="EJB05_18498"/>
</dbReference>
<dbReference type="InterPro" id="IPR039335">
    <property type="entry name" value="SIB1/2"/>
</dbReference>
<dbReference type="InterPro" id="IPR008889">
    <property type="entry name" value="VQ"/>
</dbReference>
<dbReference type="OrthoDB" id="665788at2759"/>
<feature type="compositionally biased region" description="Gly residues" evidence="1">
    <location>
        <begin position="20"/>
        <end position="40"/>
    </location>
</feature>
<dbReference type="AlphaFoldDB" id="A0A5J9VND2"/>